<evidence type="ECO:0000256" key="2">
    <source>
        <dbReference type="ARBA" id="ARBA00023315"/>
    </source>
</evidence>
<comment type="caution">
    <text evidence="3">The sequence shown here is derived from an EMBL/GenBank/DDBJ whole genome shotgun (WGS) entry which is preliminary data.</text>
</comment>
<dbReference type="Gene3D" id="3.30.559.10">
    <property type="entry name" value="Chloramphenicol acetyltransferase-like domain"/>
    <property type="match status" value="1"/>
</dbReference>
<accession>A0AAP0S1P8</accession>
<proteinExistence type="predicted"/>
<dbReference type="InterPro" id="IPR023213">
    <property type="entry name" value="CAT-like_dom_sf"/>
</dbReference>
<evidence type="ECO:0000313" key="4">
    <source>
        <dbReference type="Proteomes" id="UP001415857"/>
    </source>
</evidence>
<keyword evidence="4" id="KW-1185">Reference proteome</keyword>
<protein>
    <submittedName>
        <fullName evidence="3">Uncharacterized protein</fullName>
    </submittedName>
</protein>
<organism evidence="3 4">
    <name type="scientific">Liquidambar formosana</name>
    <name type="common">Formosan gum</name>
    <dbReference type="NCBI Taxonomy" id="63359"/>
    <lineage>
        <taxon>Eukaryota</taxon>
        <taxon>Viridiplantae</taxon>
        <taxon>Streptophyta</taxon>
        <taxon>Embryophyta</taxon>
        <taxon>Tracheophyta</taxon>
        <taxon>Spermatophyta</taxon>
        <taxon>Magnoliopsida</taxon>
        <taxon>eudicotyledons</taxon>
        <taxon>Gunneridae</taxon>
        <taxon>Pentapetalae</taxon>
        <taxon>Saxifragales</taxon>
        <taxon>Altingiaceae</taxon>
        <taxon>Liquidambar</taxon>
    </lineage>
</organism>
<keyword evidence="1" id="KW-0808">Transferase</keyword>
<dbReference type="GO" id="GO:0016747">
    <property type="term" value="F:acyltransferase activity, transferring groups other than amino-acyl groups"/>
    <property type="evidence" value="ECO:0007669"/>
    <property type="project" value="UniProtKB-ARBA"/>
</dbReference>
<dbReference type="PANTHER" id="PTHR31625">
    <property type="match status" value="1"/>
</dbReference>
<evidence type="ECO:0000256" key="1">
    <source>
        <dbReference type="ARBA" id="ARBA00022679"/>
    </source>
</evidence>
<reference evidence="3 4" key="1">
    <citation type="journal article" date="2024" name="Plant J.">
        <title>Genome sequences and population genomics reveal climatic adaptation and genomic divergence between two closely related sweetgum species.</title>
        <authorList>
            <person name="Xu W.Q."/>
            <person name="Ren C.Q."/>
            <person name="Zhang X.Y."/>
            <person name="Comes H.P."/>
            <person name="Liu X.H."/>
            <person name="Li Y.G."/>
            <person name="Kettle C.J."/>
            <person name="Jalonen R."/>
            <person name="Gaisberger H."/>
            <person name="Ma Y.Z."/>
            <person name="Qiu Y.X."/>
        </authorList>
    </citation>
    <scope>NUCLEOTIDE SEQUENCE [LARGE SCALE GENOMIC DNA]</scope>
    <source>
        <strain evidence="3">Hangzhou</strain>
    </source>
</reference>
<dbReference type="InterPro" id="IPR051504">
    <property type="entry name" value="Plant_metabolite_acyltrans"/>
</dbReference>
<dbReference type="AlphaFoldDB" id="A0AAP0S1P8"/>
<keyword evidence="2" id="KW-0012">Acyltransferase</keyword>
<dbReference type="EMBL" id="JBBPBK010000005">
    <property type="protein sequence ID" value="KAK9285662.1"/>
    <property type="molecule type" value="Genomic_DNA"/>
</dbReference>
<evidence type="ECO:0000313" key="3">
    <source>
        <dbReference type="EMBL" id="KAK9285662.1"/>
    </source>
</evidence>
<dbReference type="Proteomes" id="UP001415857">
    <property type="component" value="Unassembled WGS sequence"/>
</dbReference>
<sequence>MYNFHAKSTQLIGEDGFLIAAEVIGKAIQERVHNEEGVLKGAEKWISDYEALKREKVAGIAGSPKFPVYDMDFG</sequence>
<gene>
    <name evidence="3" type="ORF">L1049_024861</name>
</gene>
<name>A0AAP0S1P8_LIQFO</name>